<keyword evidence="3" id="KW-1185">Reference proteome</keyword>
<evidence type="ECO:0000256" key="1">
    <source>
        <dbReference type="SAM" id="MobiDB-lite"/>
    </source>
</evidence>
<evidence type="ECO:0000313" key="2">
    <source>
        <dbReference type="EMBL" id="TNN50823.1"/>
    </source>
</evidence>
<name>A0A4Z2GD38_9TELE</name>
<feature type="region of interest" description="Disordered" evidence="1">
    <location>
        <begin position="1"/>
        <end position="71"/>
    </location>
</feature>
<gene>
    <name evidence="2" type="ORF">EYF80_038970</name>
</gene>
<comment type="caution">
    <text evidence="2">The sequence shown here is derived from an EMBL/GenBank/DDBJ whole genome shotgun (WGS) entry which is preliminary data.</text>
</comment>
<organism evidence="2 3">
    <name type="scientific">Liparis tanakae</name>
    <name type="common">Tanaka's snailfish</name>
    <dbReference type="NCBI Taxonomy" id="230148"/>
    <lineage>
        <taxon>Eukaryota</taxon>
        <taxon>Metazoa</taxon>
        <taxon>Chordata</taxon>
        <taxon>Craniata</taxon>
        <taxon>Vertebrata</taxon>
        <taxon>Euteleostomi</taxon>
        <taxon>Actinopterygii</taxon>
        <taxon>Neopterygii</taxon>
        <taxon>Teleostei</taxon>
        <taxon>Neoteleostei</taxon>
        <taxon>Acanthomorphata</taxon>
        <taxon>Eupercaria</taxon>
        <taxon>Perciformes</taxon>
        <taxon>Cottioidei</taxon>
        <taxon>Cottales</taxon>
        <taxon>Liparidae</taxon>
        <taxon>Liparis</taxon>
    </lineage>
</organism>
<evidence type="ECO:0000313" key="3">
    <source>
        <dbReference type="Proteomes" id="UP000314294"/>
    </source>
</evidence>
<proteinExistence type="predicted"/>
<dbReference type="AlphaFoldDB" id="A0A4Z2GD38"/>
<sequence length="87" mass="8789">MDASSQFNTGPGAEEDSVASAAQSRGPDSSSAGHSGAGSSTSAMAAPRVKRRVERQPGSAHCGGALPALGPISFSQDCFIQKLTMHQ</sequence>
<accession>A0A4Z2GD38</accession>
<dbReference type="EMBL" id="SRLO01000604">
    <property type="protein sequence ID" value="TNN50823.1"/>
    <property type="molecule type" value="Genomic_DNA"/>
</dbReference>
<feature type="compositionally biased region" description="Low complexity" evidence="1">
    <location>
        <begin position="29"/>
        <end position="46"/>
    </location>
</feature>
<reference evidence="2 3" key="1">
    <citation type="submission" date="2019-03" db="EMBL/GenBank/DDBJ databases">
        <title>First draft genome of Liparis tanakae, snailfish: a comprehensive survey of snailfish specific genes.</title>
        <authorList>
            <person name="Kim W."/>
            <person name="Song I."/>
            <person name="Jeong J.-H."/>
            <person name="Kim D."/>
            <person name="Kim S."/>
            <person name="Ryu S."/>
            <person name="Song J.Y."/>
            <person name="Lee S.K."/>
        </authorList>
    </citation>
    <scope>NUCLEOTIDE SEQUENCE [LARGE SCALE GENOMIC DNA]</scope>
    <source>
        <tissue evidence="2">Muscle</tissue>
    </source>
</reference>
<dbReference type="Proteomes" id="UP000314294">
    <property type="component" value="Unassembled WGS sequence"/>
</dbReference>
<protein>
    <submittedName>
        <fullName evidence="2">Uncharacterized protein</fullName>
    </submittedName>
</protein>